<protein>
    <submittedName>
        <fullName evidence="3">Biliverdin reductase B</fullName>
    </submittedName>
</protein>
<dbReference type="Gene3D" id="3.40.50.720">
    <property type="entry name" value="NAD(P)-binding Rossmann-like Domain"/>
    <property type="match status" value="1"/>
</dbReference>
<evidence type="ECO:0000313" key="4">
    <source>
        <dbReference type="Proteomes" id="UP000694380"/>
    </source>
</evidence>
<dbReference type="PANTHER" id="PTHR43355:SF2">
    <property type="entry name" value="FLAVIN REDUCTASE (NADPH)"/>
    <property type="match status" value="1"/>
</dbReference>
<reference evidence="3" key="1">
    <citation type="submission" date="2025-08" db="UniProtKB">
        <authorList>
            <consortium name="Ensembl"/>
        </authorList>
    </citation>
    <scope>IDENTIFICATION</scope>
</reference>
<evidence type="ECO:0000259" key="2">
    <source>
        <dbReference type="PROSITE" id="PS51053"/>
    </source>
</evidence>
<feature type="region of interest" description="Disordered" evidence="1">
    <location>
        <begin position="350"/>
        <end position="372"/>
    </location>
</feature>
<dbReference type="InterPro" id="IPR009263">
    <property type="entry name" value="SERTA_dom"/>
</dbReference>
<dbReference type="AlphaFoldDB" id="A0A8C3I4J8"/>
<dbReference type="InterPro" id="IPR036291">
    <property type="entry name" value="NAD(P)-bd_dom_sf"/>
</dbReference>
<dbReference type="Pfam" id="PF06031">
    <property type="entry name" value="SERTA"/>
    <property type="match status" value="1"/>
</dbReference>
<organism evidence="3 4">
    <name type="scientific">Chrysemys picta bellii</name>
    <name type="common">Western painted turtle</name>
    <name type="synonym">Emys bellii</name>
    <dbReference type="NCBI Taxonomy" id="8478"/>
    <lineage>
        <taxon>Eukaryota</taxon>
        <taxon>Metazoa</taxon>
        <taxon>Chordata</taxon>
        <taxon>Craniata</taxon>
        <taxon>Vertebrata</taxon>
        <taxon>Euteleostomi</taxon>
        <taxon>Archelosauria</taxon>
        <taxon>Testudinata</taxon>
        <taxon>Testudines</taxon>
        <taxon>Cryptodira</taxon>
        <taxon>Durocryptodira</taxon>
        <taxon>Testudinoidea</taxon>
        <taxon>Emydidae</taxon>
        <taxon>Chrysemys</taxon>
    </lineage>
</organism>
<sequence length="500" mass="53146">MTQVGSGPELRLHLAPALEGHGTPPLCAGGLRARGLGTRKQGSSRPVVCLAGVAAGTGQCRERPRVRGPAPRPRQPKPVVLVRGRAGLRSPGPGAGSSPWTRPGPGQGWGLGAGSARPPGWSCGREGVSRTGSREPGAPSMAACKNIVIFGATGMTGLATLAQALQAGYQVTVLVRDPARLPPEHKPARVVVGDVLNPSDVDRAIQGQDAVIIILGTRNDLSPTTMMSEGTRNIVTAMKAHGIRKVVVCLSAFLMWDLKKVPPKLLPVTEDHIRMHQILQESGLDCVSVMPPHIADDQPLTGDYTVTVNTSGGARVISKHDLGHFFLKCLTTSEYDGQSVYLSRNYPKGAMPAGEKRKLSAREDVSSDAVAPQDAELSAQLRRCLFYATVDKFRTECVAKRPNLHRHVLICNTLHRIREEMCLEKHLLPGLNPLTLMHPPPVQPEVTPPSLAREVTSWFKAASQPPKGSGDAETAGLDFSAASAVPAILEALEPAREPGG</sequence>
<gene>
    <name evidence="3" type="primary">BLVRB</name>
</gene>
<dbReference type="GO" id="GO:0042602">
    <property type="term" value="F:riboflavin reductase (NADPH) activity"/>
    <property type="evidence" value="ECO:0007669"/>
    <property type="project" value="TreeGrafter"/>
</dbReference>
<keyword evidence="4" id="KW-1185">Reference proteome</keyword>
<reference evidence="3" key="2">
    <citation type="submission" date="2025-09" db="UniProtKB">
        <authorList>
            <consortium name="Ensembl"/>
        </authorList>
    </citation>
    <scope>IDENTIFICATION</scope>
</reference>
<evidence type="ECO:0000313" key="3">
    <source>
        <dbReference type="Ensembl" id="ENSCPBP00000028000.1"/>
    </source>
</evidence>
<proteinExistence type="predicted"/>
<dbReference type="Proteomes" id="UP000694380">
    <property type="component" value="Unplaced"/>
</dbReference>
<dbReference type="GO" id="GO:0004074">
    <property type="term" value="F:biliverdin reductase [NAD(P)H] activity"/>
    <property type="evidence" value="ECO:0007669"/>
    <property type="project" value="TreeGrafter"/>
</dbReference>
<dbReference type="PANTHER" id="PTHR43355">
    <property type="entry name" value="FLAVIN REDUCTASE (NADPH)"/>
    <property type="match status" value="1"/>
</dbReference>
<evidence type="ECO:0000256" key="1">
    <source>
        <dbReference type="SAM" id="MobiDB-lite"/>
    </source>
</evidence>
<dbReference type="Pfam" id="PF13460">
    <property type="entry name" value="NAD_binding_10"/>
    <property type="match status" value="1"/>
</dbReference>
<dbReference type="InterPro" id="IPR051606">
    <property type="entry name" value="Polyketide_Oxido-like"/>
</dbReference>
<dbReference type="GeneTree" id="ENSGT00390000014810"/>
<feature type="region of interest" description="Disordered" evidence="1">
    <location>
        <begin position="58"/>
        <end position="138"/>
    </location>
</feature>
<feature type="domain" description="SERTA" evidence="2">
    <location>
        <begin position="378"/>
        <end position="425"/>
    </location>
</feature>
<dbReference type="CDD" id="cd05244">
    <property type="entry name" value="BVR-B_like_SDR_a"/>
    <property type="match status" value="1"/>
</dbReference>
<dbReference type="Ensembl" id="ENSCPBT00000032959.1">
    <property type="protein sequence ID" value="ENSCPBP00000028000.1"/>
    <property type="gene ID" value="ENSCPBG00000019793.1"/>
</dbReference>
<dbReference type="SUPFAM" id="SSF51735">
    <property type="entry name" value="NAD(P)-binding Rossmann-fold domains"/>
    <property type="match status" value="1"/>
</dbReference>
<feature type="compositionally biased region" description="Basic and acidic residues" evidence="1">
    <location>
        <begin position="354"/>
        <end position="365"/>
    </location>
</feature>
<name>A0A8C3I4J8_CHRPI</name>
<accession>A0A8C3I4J8</accession>
<dbReference type="InterPro" id="IPR016040">
    <property type="entry name" value="NAD(P)-bd_dom"/>
</dbReference>
<dbReference type="PROSITE" id="PS51053">
    <property type="entry name" value="SERTA"/>
    <property type="match status" value="1"/>
</dbReference>